<evidence type="ECO:0000313" key="3">
    <source>
        <dbReference type="EMBL" id="RXS75337.1"/>
    </source>
</evidence>
<dbReference type="InterPro" id="IPR051396">
    <property type="entry name" value="Bact_Antivir_Def_Nuclease"/>
</dbReference>
<dbReference type="Pfam" id="PF12476">
    <property type="entry name" value="DUF3696"/>
    <property type="match status" value="1"/>
</dbReference>
<dbReference type="InterPro" id="IPR041685">
    <property type="entry name" value="AAA_GajA/Old/RecF-like"/>
</dbReference>
<dbReference type="PANTHER" id="PTHR43581">
    <property type="entry name" value="ATP/GTP PHOSPHATASE"/>
    <property type="match status" value="1"/>
</dbReference>
<feature type="domain" description="Endonuclease GajA/Old nuclease/RecF-like AAA" evidence="2">
    <location>
        <begin position="1"/>
        <end position="151"/>
    </location>
</feature>
<dbReference type="InterPro" id="IPR022532">
    <property type="entry name" value="DUF3696"/>
</dbReference>
<organism evidence="3 4">
    <name type="scientific">Blautia faecicola</name>
    <dbReference type="NCBI Taxonomy" id="2509240"/>
    <lineage>
        <taxon>Bacteria</taxon>
        <taxon>Bacillati</taxon>
        <taxon>Bacillota</taxon>
        <taxon>Clostridia</taxon>
        <taxon>Lachnospirales</taxon>
        <taxon>Lachnospiraceae</taxon>
        <taxon>Blautia</taxon>
    </lineage>
</organism>
<dbReference type="PANTHER" id="PTHR43581:SF2">
    <property type="entry name" value="EXCINUCLEASE ATPASE SUBUNIT"/>
    <property type="match status" value="1"/>
</dbReference>
<dbReference type="Pfam" id="PF13175">
    <property type="entry name" value="AAA_15"/>
    <property type="match status" value="2"/>
</dbReference>
<proteinExistence type="predicted"/>
<dbReference type="SUPFAM" id="SSF52540">
    <property type="entry name" value="P-loop containing nucleoside triphosphate hydrolases"/>
    <property type="match status" value="1"/>
</dbReference>
<dbReference type="Gene3D" id="3.40.50.300">
    <property type="entry name" value="P-loop containing nucleotide triphosphate hydrolases"/>
    <property type="match status" value="1"/>
</dbReference>
<gene>
    <name evidence="3" type="ORF">ETP43_08960</name>
</gene>
<dbReference type="PIRSF" id="PIRSF034888">
    <property type="entry name" value="P-loop_UCP034888"/>
    <property type="match status" value="1"/>
</dbReference>
<comment type="caution">
    <text evidence="3">The sequence shown here is derived from an EMBL/GenBank/DDBJ whole genome shotgun (WGS) entry which is preliminary data.</text>
</comment>
<evidence type="ECO:0000313" key="4">
    <source>
        <dbReference type="Proteomes" id="UP000290106"/>
    </source>
</evidence>
<name>A0A4Q1RI22_9FIRM</name>
<feature type="domain" description="Endonuclease GajA/Old nuclease/RecF-like AAA" evidence="2">
    <location>
        <begin position="212"/>
        <end position="279"/>
    </location>
</feature>
<dbReference type="InterPro" id="IPR014592">
    <property type="entry name" value="P-loop_UCP034888"/>
</dbReference>
<dbReference type="RefSeq" id="WP_129257812.1">
    <property type="nucleotide sequence ID" value="NZ_SDKC01000001.1"/>
</dbReference>
<dbReference type="InterPro" id="IPR027417">
    <property type="entry name" value="P-loop_NTPase"/>
</dbReference>
<accession>A0A4Q1RI22</accession>
<evidence type="ECO:0000259" key="1">
    <source>
        <dbReference type="Pfam" id="PF12476"/>
    </source>
</evidence>
<dbReference type="OrthoDB" id="308933at2"/>
<protein>
    <submittedName>
        <fullName evidence="3">DUF3696 domain-containing protein</fullName>
    </submittedName>
</protein>
<dbReference type="Proteomes" id="UP000290106">
    <property type="component" value="Unassembled WGS sequence"/>
</dbReference>
<keyword evidence="4" id="KW-1185">Reference proteome</keyword>
<dbReference type="EMBL" id="SDKC01000001">
    <property type="protein sequence ID" value="RXS75337.1"/>
    <property type="molecule type" value="Genomic_DNA"/>
</dbReference>
<sequence length="344" mass="39071">MLRKIEINNFKSFEHAEFDLKNFTLLAGRNSMGKTSVIQAIFAMIQNGKNPFRGEYMNIGKVQEVKNAITGNGDIEFKICYKTSEKEIEASKVITKEGVSESGEIDKLINVIYCSSDRIGIEDTYKKYLGDKIIIGKNCEYVFHYLNAHDEDQMDPDRDFVYDVESSKLTFGGQVSYWLDRIMGYRVKAREIEQTEFIQVLYSNDKVPFEMRPKNVGTGVTYITELIIAALACKANDLLVIENPEIHLHPSGQSELVEFLAFLAQCGVQIIVETHSDHIYNGIRKSIRLDQIDDDKVSIYSFEQDERGCSIPISIPINANGKALKNAEGFFDQINKDLDVILGW</sequence>
<feature type="domain" description="DUF3696" evidence="1">
    <location>
        <begin position="292"/>
        <end position="339"/>
    </location>
</feature>
<evidence type="ECO:0000259" key="2">
    <source>
        <dbReference type="Pfam" id="PF13175"/>
    </source>
</evidence>
<reference evidence="3 4" key="1">
    <citation type="submission" date="2019-01" db="EMBL/GenBank/DDBJ databases">
        <title>Blautia sp. nov. KGMB01111 isolated human feces.</title>
        <authorList>
            <person name="Park J.-E."/>
            <person name="Kim J.-S."/>
            <person name="Park S.-H."/>
        </authorList>
    </citation>
    <scope>NUCLEOTIDE SEQUENCE [LARGE SCALE GENOMIC DNA]</scope>
    <source>
        <strain evidence="3 4">KGMB01111</strain>
    </source>
</reference>
<dbReference type="AlphaFoldDB" id="A0A4Q1RI22"/>